<organism evidence="1 2">
    <name type="scientific">Blyttiomyces helicus</name>
    <dbReference type="NCBI Taxonomy" id="388810"/>
    <lineage>
        <taxon>Eukaryota</taxon>
        <taxon>Fungi</taxon>
        <taxon>Fungi incertae sedis</taxon>
        <taxon>Chytridiomycota</taxon>
        <taxon>Chytridiomycota incertae sedis</taxon>
        <taxon>Chytridiomycetes</taxon>
        <taxon>Chytridiomycetes incertae sedis</taxon>
        <taxon>Blyttiomyces</taxon>
    </lineage>
</organism>
<name>A0A4P9WI25_9FUNG</name>
<evidence type="ECO:0000313" key="1">
    <source>
        <dbReference type="EMBL" id="RKO92404.1"/>
    </source>
</evidence>
<dbReference type="EMBL" id="KZ994652">
    <property type="protein sequence ID" value="RKO92404.1"/>
    <property type="molecule type" value="Genomic_DNA"/>
</dbReference>
<gene>
    <name evidence="1" type="ORF">BDK51DRAFT_34195</name>
</gene>
<proteinExistence type="predicted"/>
<evidence type="ECO:0008006" key="3">
    <source>
        <dbReference type="Google" id="ProtNLM"/>
    </source>
</evidence>
<accession>A0A4P9WI25</accession>
<dbReference type="Proteomes" id="UP000269721">
    <property type="component" value="Unassembled WGS sequence"/>
</dbReference>
<dbReference type="AlphaFoldDB" id="A0A4P9WI25"/>
<sequence>MPVGIPLPPPSAALAALRSLRSTLLQRPDPTLYGRVVPKSKRIEILTYNTPGVDPVKLANMDPQLKDYGIVNLRKIELRARKEALLARGKPVFMDGKMHGKVEGKTKKKKKK</sequence>
<keyword evidence="2" id="KW-1185">Reference proteome</keyword>
<evidence type="ECO:0000313" key="2">
    <source>
        <dbReference type="Proteomes" id="UP000269721"/>
    </source>
</evidence>
<protein>
    <recommendedName>
        <fullName evidence="3">Mitochondrial ribosomal subunit S27-domain-containing protein</fullName>
    </recommendedName>
</protein>
<reference evidence="2" key="1">
    <citation type="journal article" date="2018" name="Nat. Microbiol.">
        <title>Leveraging single-cell genomics to expand the fungal tree of life.</title>
        <authorList>
            <person name="Ahrendt S.R."/>
            <person name="Quandt C.A."/>
            <person name="Ciobanu D."/>
            <person name="Clum A."/>
            <person name="Salamov A."/>
            <person name="Andreopoulos B."/>
            <person name="Cheng J.F."/>
            <person name="Woyke T."/>
            <person name="Pelin A."/>
            <person name="Henrissat B."/>
            <person name="Reynolds N.K."/>
            <person name="Benny G.L."/>
            <person name="Smith M.E."/>
            <person name="James T.Y."/>
            <person name="Grigoriev I.V."/>
        </authorList>
    </citation>
    <scope>NUCLEOTIDE SEQUENCE [LARGE SCALE GENOMIC DNA]</scope>
</reference>